<organism evidence="2 3">
    <name type="scientific">Clohesyomyces aquaticus</name>
    <dbReference type="NCBI Taxonomy" id="1231657"/>
    <lineage>
        <taxon>Eukaryota</taxon>
        <taxon>Fungi</taxon>
        <taxon>Dikarya</taxon>
        <taxon>Ascomycota</taxon>
        <taxon>Pezizomycotina</taxon>
        <taxon>Dothideomycetes</taxon>
        <taxon>Pleosporomycetidae</taxon>
        <taxon>Pleosporales</taxon>
        <taxon>Lindgomycetaceae</taxon>
        <taxon>Clohesyomyces</taxon>
    </lineage>
</organism>
<proteinExistence type="predicted"/>
<gene>
    <name evidence="2" type="ORF">BCR34DRAFT_583829</name>
</gene>
<evidence type="ECO:0000313" key="3">
    <source>
        <dbReference type="Proteomes" id="UP000193144"/>
    </source>
</evidence>
<accession>A0A1Y2A3G9</accession>
<protein>
    <submittedName>
        <fullName evidence="2">Uncharacterized protein</fullName>
    </submittedName>
</protein>
<dbReference type="AlphaFoldDB" id="A0A1Y2A3G9"/>
<feature type="compositionally biased region" description="Basic and acidic residues" evidence="1">
    <location>
        <begin position="1"/>
        <end position="11"/>
    </location>
</feature>
<evidence type="ECO:0000256" key="1">
    <source>
        <dbReference type="SAM" id="MobiDB-lite"/>
    </source>
</evidence>
<feature type="region of interest" description="Disordered" evidence="1">
    <location>
        <begin position="219"/>
        <end position="238"/>
    </location>
</feature>
<feature type="compositionally biased region" description="Acidic residues" evidence="1">
    <location>
        <begin position="223"/>
        <end position="233"/>
    </location>
</feature>
<feature type="compositionally biased region" description="Polar residues" evidence="1">
    <location>
        <begin position="15"/>
        <end position="25"/>
    </location>
</feature>
<feature type="region of interest" description="Disordered" evidence="1">
    <location>
        <begin position="1"/>
        <end position="25"/>
    </location>
</feature>
<dbReference type="Proteomes" id="UP000193144">
    <property type="component" value="Unassembled WGS sequence"/>
</dbReference>
<dbReference type="EMBL" id="MCFA01000014">
    <property type="protein sequence ID" value="ORY17062.1"/>
    <property type="molecule type" value="Genomic_DNA"/>
</dbReference>
<comment type="caution">
    <text evidence="2">The sequence shown here is derived from an EMBL/GenBank/DDBJ whole genome shotgun (WGS) entry which is preliminary data.</text>
</comment>
<evidence type="ECO:0000313" key="2">
    <source>
        <dbReference type="EMBL" id="ORY17062.1"/>
    </source>
</evidence>
<keyword evidence="3" id="KW-1185">Reference proteome</keyword>
<reference evidence="2 3" key="1">
    <citation type="submission" date="2016-07" db="EMBL/GenBank/DDBJ databases">
        <title>Pervasive Adenine N6-methylation of Active Genes in Fungi.</title>
        <authorList>
            <consortium name="DOE Joint Genome Institute"/>
            <person name="Mondo S.J."/>
            <person name="Dannebaum R.O."/>
            <person name="Kuo R.C."/>
            <person name="Labutti K."/>
            <person name="Haridas S."/>
            <person name="Kuo A."/>
            <person name="Salamov A."/>
            <person name="Ahrendt S.R."/>
            <person name="Lipzen A."/>
            <person name="Sullivan W."/>
            <person name="Andreopoulos W.B."/>
            <person name="Clum A."/>
            <person name="Lindquist E."/>
            <person name="Daum C."/>
            <person name="Ramamoorthy G.K."/>
            <person name="Gryganskyi A."/>
            <person name="Culley D."/>
            <person name="Magnuson J.K."/>
            <person name="James T.Y."/>
            <person name="O'Malley M.A."/>
            <person name="Stajich J.E."/>
            <person name="Spatafora J.W."/>
            <person name="Visel A."/>
            <person name="Grigoriev I.V."/>
        </authorList>
    </citation>
    <scope>NUCLEOTIDE SEQUENCE [LARGE SCALE GENOMIC DNA]</scope>
    <source>
        <strain evidence="2 3">CBS 115471</strain>
    </source>
</reference>
<sequence length="262" mass="29930">MTRRYREEGHCRASNPHSSSLQQTVLPKYSAMSPTTSDSYRPLSQQPILPIYPAISPTASDSLLNLMIEIVQSFGLFGKGEGEVASTYTTRLPLALASTFLSSAANLTVLFRNRHFREKYKLPDEIIDSPYTEFQFIMTRRDMAVTFRWCKVCLWWRERILIQVSTSQAAANEVEKARSVFTRELGEVGFWATVEMPREGIRHRERVVSFTLDTKEERSLNGCEEDKEADEVQGTEVYKSVEEHKRAEEIKGRKGTSVTPGY</sequence>
<name>A0A1Y2A3G9_9PLEO</name>